<dbReference type="InterPro" id="IPR042274">
    <property type="entry name" value="YycH/YycI_2"/>
</dbReference>
<reference evidence="2 3" key="1">
    <citation type="submission" date="2016-12" db="EMBL/GenBank/DDBJ databases">
        <title>Candidatus Reconcilibacillus cellulovorans genome.</title>
        <authorList>
            <person name="Kolinko S."/>
            <person name="Wu Y.-W."/>
            <person name="Tachea F."/>
            <person name="Denzel E."/>
            <person name="Hiras J."/>
            <person name="Baecker N."/>
            <person name="Chan L.J."/>
            <person name="Eichorst S.A."/>
            <person name="Frey D."/>
            <person name="Adams P.D."/>
            <person name="Pray T."/>
            <person name="Tanjore D."/>
            <person name="Petzold C.J."/>
            <person name="Gladden J.M."/>
            <person name="Simmons B.A."/>
            <person name="Singer S.W."/>
        </authorList>
    </citation>
    <scope>NUCLEOTIDE SEQUENCE [LARGE SCALE GENOMIC DNA]</scope>
    <source>
        <strain evidence="2">JTherm</strain>
    </source>
</reference>
<dbReference type="AlphaFoldDB" id="A0A2A6E007"/>
<accession>A0A2A6E007</accession>
<sequence length="452" mass="50512">MERVKTALLFLLVIGSLVQSYLLVFGNPRFEPINRVGYVQTEPQGEPLGLEDVVVPAEIVVHHGDGRHTVVSPSFPLSSMIYDSVWEFMRQRTFDGFRRNALFVGPFERETMRNARKGVEVRFPGGVPPAVLSQLLRLKGDVPPDGAPVGRIWIYESDAAGDVRVLFWGEDGFPLYEAVRADVSRDDLERFSAMAAAETTYRFLTGDFYIPDVSLTVSVWRAPYRKYTAEQLQKNLFIDLQNTRHIAEPNGSEIYTDGTRVIQMRPDRDWFAYSDPMPDSDRPNDVMENLRAVLGFGNQHGLWNGGYVVKTFGLSNAPGRQSLTFGLIFQRLAVVPETAESFGRIQAVVQNGIVTRFERSVLYVSENEARPDAGGLAVELPGGDELAAFLDRLPERGEIRAVYPAFRPAADEREVRFIPVWAVELQNGGVRLLDGRPREGASGWTGGAPKPY</sequence>
<dbReference type="CDD" id="cd15787">
    <property type="entry name" value="YycH_N"/>
    <property type="match status" value="1"/>
</dbReference>
<dbReference type="Gene3D" id="3.30.310.160">
    <property type="entry name" value="YycH protein, domain 2"/>
    <property type="match status" value="1"/>
</dbReference>
<evidence type="ECO:0000313" key="2">
    <source>
        <dbReference type="EMBL" id="PDO10333.1"/>
    </source>
</evidence>
<dbReference type="Pfam" id="PF07435">
    <property type="entry name" value="YycH"/>
    <property type="match status" value="1"/>
</dbReference>
<comment type="caution">
    <text evidence="2">The sequence shown here is derived from an EMBL/GenBank/DDBJ whole genome shotgun (WGS) entry which is preliminary data.</text>
</comment>
<protein>
    <recommendedName>
        <fullName evidence="1">Regulatory protein YycH domain-containing protein</fullName>
    </recommendedName>
</protein>
<name>A0A2A6E007_9BACL</name>
<proteinExistence type="predicted"/>
<dbReference type="EMBL" id="MOXJ01000015">
    <property type="protein sequence ID" value="PDO10333.1"/>
    <property type="molecule type" value="Genomic_DNA"/>
</dbReference>
<dbReference type="Proteomes" id="UP000243688">
    <property type="component" value="Unassembled WGS sequence"/>
</dbReference>
<feature type="domain" description="Regulatory protein YycH" evidence="1">
    <location>
        <begin position="2"/>
        <end position="427"/>
    </location>
</feature>
<dbReference type="InterPro" id="IPR009996">
    <property type="entry name" value="YycH"/>
</dbReference>
<evidence type="ECO:0000259" key="1">
    <source>
        <dbReference type="Pfam" id="PF07435"/>
    </source>
</evidence>
<evidence type="ECO:0000313" key="3">
    <source>
        <dbReference type="Proteomes" id="UP000243688"/>
    </source>
</evidence>
<organism evidence="2 3">
    <name type="scientific">Candidatus Reconcilbacillus cellulovorans</name>
    <dbReference type="NCBI Taxonomy" id="1906605"/>
    <lineage>
        <taxon>Bacteria</taxon>
        <taxon>Bacillati</taxon>
        <taxon>Bacillota</taxon>
        <taxon>Bacilli</taxon>
        <taxon>Bacillales</taxon>
        <taxon>Paenibacillaceae</taxon>
        <taxon>Candidatus Reconcilbacillus</taxon>
    </lineage>
</organism>
<gene>
    <name evidence="2" type="ORF">BLM47_07305</name>
</gene>